<accession>A0A8X7R2E0</accession>
<evidence type="ECO:0000313" key="3">
    <source>
        <dbReference type="EMBL" id="KAG2280571.1"/>
    </source>
</evidence>
<dbReference type="InterPro" id="IPR052929">
    <property type="entry name" value="RNase_H-like_EbsB-rel"/>
</dbReference>
<comment type="caution">
    <text evidence="3">The sequence shown here is derived from an EMBL/GenBank/DDBJ whole genome shotgun (WGS) entry which is preliminary data.</text>
</comment>
<dbReference type="GO" id="GO:0003676">
    <property type="term" value="F:nucleic acid binding"/>
    <property type="evidence" value="ECO:0007669"/>
    <property type="project" value="InterPro"/>
</dbReference>
<protein>
    <recommendedName>
        <fullName evidence="5">Reverse transcriptase zinc-binding domain-containing protein</fullName>
    </recommendedName>
</protein>
<evidence type="ECO:0000259" key="2">
    <source>
        <dbReference type="Pfam" id="PF13966"/>
    </source>
</evidence>
<keyword evidence="4" id="KW-1185">Reference proteome</keyword>
<evidence type="ECO:0008006" key="5">
    <source>
        <dbReference type="Google" id="ProtNLM"/>
    </source>
</evidence>
<dbReference type="PANTHER" id="PTHR47074">
    <property type="entry name" value="BNAC02G40300D PROTEIN"/>
    <property type="match status" value="1"/>
</dbReference>
<dbReference type="Proteomes" id="UP000886595">
    <property type="component" value="Unassembled WGS sequence"/>
</dbReference>
<proteinExistence type="predicted"/>
<dbReference type="EMBL" id="JAAMPC010000011">
    <property type="protein sequence ID" value="KAG2280571.1"/>
    <property type="molecule type" value="Genomic_DNA"/>
</dbReference>
<dbReference type="AlphaFoldDB" id="A0A8X7R2E0"/>
<dbReference type="InterPro" id="IPR002156">
    <property type="entry name" value="RNaseH_domain"/>
</dbReference>
<dbReference type="OrthoDB" id="1092063at2759"/>
<sequence length="403" mass="45868">MDEVMRRPINKEMMIDVNLKLQDIFPINEVNRILHMTVGNIADKDIWAYSPHGSYTVKSGYMVATKEKEKQALQTSLANQGLLELKRAIWNVPTIPKIRSFMWRAASGALAVSERLNTCGMHLDTLCKLCKNGVESIKHVLFECEIAKEMWSLAGFHQGPLTYDTSLIGWLLSYLKLMSVESLPVSQRRAIPWVLWTIWKNRNKVLYADSQDSLVSQNELNMEQTCTEPMSGLMGENRRWDPPLTGTVKCNIHSNWRNAKLHSGGAYVIHDHRGDVLHHAREAFTFSPNRLTSELRCLEWALQSMKDLGCQDVVAGSDLHDLINAVMRQSNWPRFRALLSRVRILCLSFPSVAFESESASPIGIVREIAKSVLRDGRFHSYLVMGGPAWLHQQIFREANLTHS</sequence>
<evidence type="ECO:0000313" key="4">
    <source>
        <dbReference type="Proteomes" id="UP000886595"/>
    </source>
</evidence>
<name>A0A8X7R2E0_BRACI</name>
<feature type="domain" description="RNase H type-1" evidence="1">
    <location>
        <begin position="254"/>
        <end position="355"/>
    </location>
</feature>
<dbReference type="GO" id="GO:0004523">
    <property type="term" value="F:RNA-DNA hybrid ribonuclease activity"/>
    <property type="evidence" value="ECO:0007669"/>
    <property type="project" value="InterPro"/>
</dbReference>
<dbReference type="PANTHER" id="PTHR47074:SF53">
    <property type="entry name" value="REVERSE TRANSCRIPTASE-LIKE PROTEIN"/>
    <property type="match status" value="1"/>
</dbReference>
<reference evidence="3 4" key="1">
    <citation type="submission" date="2020-02" db="EMBL/GenBank/DDBJ databases">
        <authorList>
            <person name="Ma Q."/>
            <person name="Huang Y."/>
            <person name="Song X."/>
            <person name="Pei D."/>
        </authorList>
    </citation>
    <scope>NUCLEOTIDE SEQUENCE [LARGE SCALE GENOMIC DNA]</scope>
    <source>
        <strain evidence="3">Sxm20200214</strain>
        <tissue evidence="3">Leaf</tissue>
    </source>
</reference>
<dbReference type="InterPro" id="IPR026960">
    <property type="entry name" value="RVT-Znf"/>
</dbReference>
<dbReference type="Pfam" id="PF13456">
    <property type="entry name" value="RVT_3"/>
    <property type="match status" value="1"/>
</dbReference>
<feature type="domain" description="Reverse transcriptase zinc-binding" evidence="2">
    <location>
        <begin position="55"/>
        <end position="151"/>
    </location>
</feature>
<dbReference type="Pfam" id="PF13966">
    <property type="entry name" value="zf-RVT"/>
    <property type="match status" value="1"/>
</dbReference>
<evidence type="ECO:0000259" key="1">
    <source>
        <dbReference type="Pfam" id="PF13456"/>
    </source>
</evidence>
<organism evidence="3 4">
    <name type="scientific">Brassica carinata</name>
    <name type="common">Ethiopian mustard</name>
    <name type="synonym">Abyssinian cabbage</name>
    <dbReference type="NCBI Taxonomy" id="52824"/>
    <lineage>
        <taxon>Eukaryota</taxon>
        <taxon>Viridiplantae</taxon>
        <taxon>Streptophyta</taxon>
        <taxon>Embryophyta</taxon>
        <taxon>Tracheophyta</taxon>
        <taxon>Spermatophyta</taxon>
        <taxon>Magnoliopsida</taxon>
        <taxon>eudicotyledons</taxon>
        <taxon>Gunneridae</taxon>
        <taxon>Pentapetalae</taxon>
        <taxon>rosids</taxon>
        <taxon>malvids</taxon>
        <taxon>Brassicales</taxon>
        <taxon>Brassicaceae</taxon>
        <taxon>Brassiceae</taxon>
        <taxon>Brassica</taxon>
    </lineage>
</organism>
<gene>
    <name evidence="3" type="ORF">Bca52824_051791</name>
</gene>